<proteinExistence type="predicted"/>
<dbReference type="EMBL" id="JABAYA010000991">
    <property type="protein sequence ID" value="KAF7720371.1"/>
    <property type="molecule type" value="Genomic_DNA"/>
</dbReference>
<protein>
    <submittedName>
        <fullName evidence="2">Uncharacterized protein</fullName>
    </submittedName>
</protein>
<sequence length="155" mass="16989">CLGCNVQSDIISSNLRDAQRQNEASLVSSSSSMPLPSPAASPISPISPSSSIPLVSPTSSTLQLETQLINYIQYSKEEGQKHGFNLQTEIKRVLAIEGIILLKKGQHCQKLEALISPESLLNRIRDEVMDKSVKFDNVIARPMANVAIYLRRANT</sequence>
<evidence type="ECO:0000256" key="1">
    <source>
        <dbReference type="SAM" id="MobiDB-lite"/>
    </source>
</evidence>
<accession>A0A8H7EKH3</accession>
<evidence type="ECO:0000313" key="2">
    <source>
        <dbReference type="EMBL" id="KAF7720371.1"/>
    </source>
</evidence>
<feature type="non-terminal residue" evidence="2">
    <location>
        <position position="155"/>
    </location>
</feature>
<dbReference type="Proteomes" id="UP000605846">
    <property type="component" value="Unassembled WGS sequence"/>
</dbReference>
<feature type="non-terminal residue" evidence="2">
    <location>
        <position position="1"/>
    </location>
</feature>
<comment type="caution">
    <text evidence="2">The sequence shown here is derived from an EMBL/GenBank/DDBJ whole genome shotgun (WGS) entry which is preliminary data.</text>
</comment>
<evidence type="ECO:0000313" key="3">
    <source>
        <dbReference type="Proteomes" id="UP000605846"/>
    </source>
</evidence>
<organism evidence="2 3">
    <name type="scientific">Apophysomyces ossiformis</name>
    <dbReference type="NCBI Taxonomy" id="679940"/>
    <lineage>
        <taxon>Eukaryota</taxon>
        <taxon>Fungi</taxon>
        <taxon>Fungi incertae sedis</taxon>
        <taxon>Mucoromycota</taxon>
        <taxon>Mucoromycotina</taxon>
        <taxon>Mucoromycetes</taxon>
        <taxon>Mucorales</taxon>
        <taxon>Mucorineae</taxon>
        <taxon>Mucoraceae</taxon>
        <taxon>Apophysomyces</taxon>
    </lineage>
</organism>
<keyword evidence="3" id="KW-1185">Reference proteome</keyword>
<gene>
    <name evidence="2" type="ORF">EC973_009693</name>
</gene>
<feature type="compositionally biased region" description="Low complexity" evidence="1">
    <location>
        <begin position="24"/>
        <end position="42"/>
    </location>
</feature>
<dbReference type="AlphaFoldDB" id="A0A8H7EKH3"/>
<name>A0A8H7EKH3_9FUNG</name>
<reference evidence="2" key="1">
    <citation type="submission" date="2020-01" db="EMBL/GenBank/DDBJ databases">
        <title>Genome Sequencing of Three Apophysomyces-Like Fungal Strains Confirms a Novel Fungal Genus in the Mucoromycota with divergent Burkholderia-like Endosymbiotic Bacteria.</title>
        <authorList>
            <person name="Stajich J.E."/>
            <person name="Macias A.M."/>
            <person name="Carter-House D."/>
            <person name="Lovett B."/>
            <person name="Kasson L.R."/>
            <person name="Berry K."/>
            <person name="Grigoriev I."/>
            <person name="Chang Y."/>
            <person name="Spatafora J."/>
            <person name="Kasson M.T."/>
        </authorList>
    </citation>
    <scope>NUCLEOTIDE SEQUENCE</scope>
    <source>
        <strain evidence="2">NRRL A-21654</strain>
    </source>
</reference>
<feature type="region of interest" description="Disordered" evidence="1">
    <location>
        <begin position="22"/>
        <end position="42"/>
    </location>
</feature>